<sequence>MEDMHGGPTGPQFYLLSEEAYEDLRNIQTMLTLMAHITYSEDDNTNGNVVLKIGRADLYYYFQEISAQIGAALDRLSKENCTDTQSRMWQ</sequence>
<comment type="caution">
    <text evidence="1">The sequence shown here is derived from an EMBL/GenBank/DDBJ whole genome shotgun (WGS) entry which is preliminary data.</text>
</comment>
<proteinExistence type="predicted"/>
<organism evidence="1 2">
    <name type="scientific">Dyella psychrodurans</name>
    <dbReference type="NCBI Taxonomy" id="1927960"/>
    <lineage>
        <taxon>Bacteria</taxon>
        <taxon>Pseudomonadati</taxon>
        <taxon>Pseudomonadota</taxon>
        <taxon>Gammaproteobacteria</taxon>
        <taxon>Lysobacterales</taxon>
        <taxon>Rhodanobacteraceae</taxon>
        <taxon>Dyella</taxon>
    </lineage>
</organism>
<dbReference type="RefSeq" id="WP_115479928.1">
    <property type="nucleotide sequence ID" value="NZ_QRBF01000012.1"/>
</dbReference>
<keyword evidence="2" id="KW-1185">Reference proteome</keyword>
<evidence type="ECO:0000313" key="2">
    <source>
        <dbReference type="Proteomes" id="UP000255334"/>
    </source>
</evidence>
<dbReference type="EMBL" id="QRBF01000012">
    <property type="protein sequence ID" value="RDS80000.1"/>
    <property type="molecule type" value="Genomic_DNA"/>
</dbReference>
<name>A0A370WV73_9GAMM</name>
<dbReference type="NCBIfam" id="NF047335">
    <property type="entry name" value="T3SS_XAC0095"/>
    <property type="match status" value="1"/>
</dbReference>
<gene>
    <name evidence="1" type="ORF">DWU99_20290</name>
</gene>
<dbReference type="OrthoDB" id="5961937at2"/>
<reference evidence="1 2" key="1">
    <citation type="submission" date="2018-07" db="EMBL/GenBank/DDBJ databases">
        <title>Dyella monticola sp. nov. and Dyella psychrodurans sp. nov. isolated from monsoon evergreen broad-leaved forest soil of Dinghu Mountain, China.</title>
        <authorList>
            <person name="Gao Z."/>
            <person name="Qiu L."/>
        </authorList>
    </citation>
    <scope>NUCLEOTIDE SEQUENCE [LARGE SCALE GENOMIC DNA]</scope>
    <source>
        <strain evidence="1 2">4MSK11</strain>
    </source>
</reference>
<evidence type="ECO:0000313" key="1">
    <source>
        <dbReference type="EMBL" id="RDS80000.1"/>
    </source>
</evidence>
<dbReference type="InterPro" id="IPR058099">
    <property type="entry name" value="T3SS_XAC0095_dom"/>
</dbReference>
<accession>A0A370WV73</accession>
<protein>
    <recommendedName>
        <fullName evidence="3">DUF3077 domain-containing protein</fullName>
    </recommendedName>
</protein>
<dbReference type="Proteomes" id="UP000255334">
    <property type="component" value="Unassembled WGS sequence"/>
</dbReference>
<dbReference type="AlphaFoldDB" id="A0A370WV73"/>
<evidence type="ECO:0008006" key="3">
    <source>
        <dbReference type="Google" id="ProtNLM"/>
    </source>
</evidence>